<sequence>MTIYKCHKLSTDIYTSAGLHRTKTALLTAKRALFARTRFVNRWGYHTDPFKTFPASSFNLITLARLYPRIAMQNSAIRSASSKVLAQQFGIPAEDACAGSLRSLIESQIIPRLLEAHPHAGAANSQNFDLSFKPAASDVATFSELCVSREPEDVLTFVEGLLLNGVNSDSIFLDLIAPAARHLGLMWEQERTDFTQVTLGLLRMHQVTHRIGFEYQSGPQNAGTSKRIMLASAPGSQHILGLAMASEFFRKSGWQVVVEIANTPSELYAAAKNEWFDLIGLSVSLTQQFGGLLELVTTLKQTSCNPSIPILLGGPAFFSGGISAQSLGADAIATDALEGVRIASLLVNS</sequence>
<keyword evidence="3" id="KW-1185">Reference proteome</keyword>
<gene>
    <name evidence="2" type="ORF">BLL52_2360</name>
</gene>
<dbReference type="InterPro" id="IPR036724">
    <property type="entry name" value="Cobalamin-bd_sf"/>
</dbReference>
<accession>A0A1Q8YE06</accession>
<evidence type="ECO:0000259" key="1">
    <source>
        <dbReference type="PROSITE" id="PS51332"/>
    </source>
</evidence>
<organism evidence="2 3">
    <name type="scientific">Rhodoferax antarcticus ANT.BR</name>
    <dbReference type="NCBI Taxonomy" id="1111071"/>
    <lineage>
        <taxon>Bacteria</taxon>
        <taxon>Pseudomonadati</taxon>
        <taxon>Pseudomonadota</taxon>
        <taxon>Betaproteobacteria</taxon>
        <taxon>Burkholderiales</taxon>
        <taxon>Comamonadaceae</taxon>
        <taxon>Rhodoferax</taxon>
    </lineage>
</organism>
<reference evidence="2 3" key="1">
    <citation type="submission" date="2017-01" db="EMBL/GenBank/DDBJ databases">
        <title>Genome sequence of Rhodoferax antarcticus ANT.BR, a psychrophilic purple nonsulfur bacterium from an Antarctic microbial mat.</title>
        <authorList>
            <person name="Baker J."/>
            <person name="Riester C."/>
            <person name="Skinner B."/>
            <person name="Newell A."/>
            <person name="Swingley W."/>
            <person name="Madigan M."/>
            <person name="Jung D."/>
            <person name="Asao M."/>
            <person name="Chen M."/>
            <person name="Loughlin P."/>
            <person name="Pan H."/>
            <person name="Lin S."/>
            <person name="Li N."/>
            <person name="Shaw J."/>
            <person name="Prado M."/>
            <person name="Sherman C."/>
            <person name="Li X."/>
            <person name="Tang J."/>
            <person name="Blankenship R."/>
            <person name="Zhao T."/>
            <person name="Touchman J."/>
            <person name="Sattley M."/>
        </authorList>
    </citation>
    <scope>NUCLEOTIDE SEQUENCE [LARGE SCALE GENOMIC DNA]</scope>
    <source>
        <strain evidence="2 3">ANT.BR</strain>
    </source>
</reference>
<evidence type="ECO:0000313" key="3">
    <source>
        <dbReference type="Proteomes" id="UP000185911"/>
    </source>
</evidence>
<protein>
    <submittedName>
        <fullName evidence="2">B12 binding domain protein</fullName>
    </submittedName>
</protein>
<dbReference type="CDD" id="cd02065">
    <property type="entry name" value="B12-binding_like"/>
    <property type="match status" value="1"/>
</dbReference>
<dbReference type="GO" id="GO:0046872">
    <property type="term" value="F:metal ion binding"/>
    <property type="evidence" value="ECO:0007669"/>
    <property type="project" value="InterPro"/>
</dbReference>
<dbReference type="STRING" id="81479.RA876_05980"/>
<dbReference type="Proteomes" id="UP000185911">
    <property type="component" value="Unassembled WGS sequence"/>
</dbReference>
<dbReference type="SUPFAM" id="SSF52242">
    <property type="entry name" value="Cobalamin (vitamin B12)-binding domain"/>
    <property type="match status" value="1"/>
</dbReference>
<dbReference type="Pfam" id="PF02310">
    <property type="entry name" value="B12-binding"/>
    <property type="match status" value="1"/>
</dbReference>
<evidence type="ECO:0000313" key="2">
    <source>
        <dbReference type="EMBL" id="OLP06129.1"/>
    </source>
</evidence>
<dbReference type="Gene3D" id="3.40.50.280">
    <property type="entry name" value="Cobalamin-binding domain"/>
    <property type="match status" value="1"/>
</dbReference>
<comment type="caution">
    <text evidence="2">The sequence shown here is derived from an EMBL/GenBank/DDBJ whole genome shotgun (WGS) entry which is preliminary data.</text>
</comment>
<dbReference type="EMBL" id="MSYM01000013">
    <property type="protein sequence ID" value="OLP06129.1"/>
    <property type="molecule type" value="Genomic_DNA"/>
</dbReference>
<name>A0A1Q8YE06_9BURK</name>
<dbReference type="InterPro" id="IPR006158">
    <property type="entry name" value="Cobalamin-bd"/>
</dbReference>
<dbReference type="PROSITE" id="PS51332">
    <property type="entry name" value="B12_BINDING"/>
    <property type="match status" value="1"/>
</dbReference>
<feature type="domain" description="B12-binding" evidence="1">
    <location>
        <begin position="225"/>
        <end position="349"/>
    </location>
</feature>
<proteinExistence type="predicted"/>
<dbReference type="GO" id="GO:0031419">
    <property type="term" value="F:cobalamin binding"/>
    <property type="evidence" value="ECO:0007669"/>
    <property type="project" value="InterPro"/>
</dbReference>
<dbReference type="AlphaFoldDB" id="A0A1Q8YE06"/>